<proteinExistence type="predicted"/>
<dbReference type="Proteomes" id="UP000006820">
    <property type="component" value="Chromosome"/>
</dbReference>
<gene>
    <name evidence="1" type="ordered locus">NFA_180</name>
</gene>
<evidence type="ECO:0000313" key="1">
    <source>
        <dbReference type="EMBL" id="BAD54860.1"/>
    </source>
</evidence>
<dbReference type="EMBL" id="AP006618">
    <property type="protein sequence ID" value="BAD54860.1"/>
    <property type="molecule type" value="Genomic_DNA"/>
</dbReference>
<name>Q5Z3Y1_NOCFA</name>
<dbReference type="GeneID" id="61130875"/>
<dbReference type="RefSeq" id="WP_011206547.1">
    <property type="nucleotide sequence ID" value="NC_006361.1"/>
</dbReference>
<reference evidence="1 2" key="1">
    <citation type="journal article" date="2004" name="Proc. Natl. Acad. Sci. U.S.A.">
        <title>The complete genomic sequence of Nocardia farcinica IFM 10152.</title>
        <authorList>
            <person name="Ishikawa J."/>
            <person name="Yamashita A."/>
            <person name="Mikami Y."/>
            <person name="Hoshino Y."/>
            <person name="Kurita H."/>
            <person name="Hotta K."/>
            <person name="Shiba T."/>
            <person name="Hattori M."/>
        </authorList>
    </citation>
    <scope>NUCLEOTIDE SEQUENCE [LARGE SCALE GENOMIC DNA]</scope>
    <source>
        <strain evidence="1 2">IFM 10152</strain>
    </source>
</reference>
<keyword evidence="2" id="KW-1185">Reference proteome</keyword>
<dbReference type="AlphaFoldDB" id="Q5Z3Y1"/>
<protein>
    <submittedName>
        <fullName evidence="1">Uncharacterized protein</fullName>
    </submittedName>
</protein>
<sequence>MNTIDHENTTATLRRLFADHGLTNLTDSEILEIGIPYARIDDREFADQWAIEMAHTCHHRNELTAALPEDDLPPPEGFTHDGWMLRVGELAIERVWSHEIDTGTQVGVWAEIVDVFTGSGPISRGHAAVGVNGAGEPLDVEQAARVAAALTRAAELVSR</sequence>
<dbReference type="HOGENOM" id="CLU_1658949_0_0_11"/>
<organism evidence="1 2">
    <name type="scientific">Nocardia farcinica (strain IFM 10152)</name>
    <dbReference type="NCBI Taxonomy" id="247156"/>
    <lineage>
        <taxon>Bacteria</taxon>
        <taxon>Bacillati</taxon>
        <taxon>Actinomycetota</taxon>
        <taxon>Actinomycetes</taxon>
        <taxon>Mycobacteriales</taxon>
        <taxon>Nocardiaceae</taxon>
        <taxon>Nocardia</taxon>
    </lineage>
</organism>
<dbReference type="KEGG" id="nfa:NFA_180"/>
<dbReference type="STRING" id="247156.NFA_180"/>
<accession>Q5Z3Y1</accession>
<evidence type="ECO:0000313" key="2">
    <source>
        <dbReference type="Proteomes" id="UP000006820"/>
    </source>
</evidence>